<protein>
    <submittedName>
        <fullName evidence="1">Uncharacterized protein</fullName>
    </submittedName>
</protein>
<sequence length="170" mass="18705">MQSNGGSIFKLSVGEKFNGGDGVWPLTEQCCMLKSIGNVDFGCISKVCDGGEQMEQFCPLALVAHSVVVLLIRELTGKSISSQIQNRSLRADVPKLKSFDLADHCVYRLGLFSTARRGRQRLLTIGQRQKVEIAEGQQRVCSSAKRKAMDLVDQKKQPAFLAFRLTGAQL</sequence>
<evidence type="ECO:0000313" key="2">
    <source>
        <dbReference type="Proteomes" id="UP000054826"/>
    </source>
</evidence>
<gene>
    <name evidence="1" type="ORF">T4C_12558</name>
</gene>
<name>A0A0V1K9Z2_TRIPS</name>
<dbReference type="Proteomes" id="UP000054826">
    <property type="component" value="Unassembled WGS sequence"/>
</dbReference>
<dbReference type="EMBL" id="JYDV01000007">
    <property type="protein sequence ID" value="KRZ44063.1"/>
    <property type="molecule type" value="Genomic_DNA"/>
</dbReference>
<organism evidence="1 2">
    <name type="scientific">Trichinella pseudospiralis</name>
    <name type="common">Parasitic roundworm</name>
    <dbReference type="NCBI Taxonomy" id="6337"/>
    <lineage>
        <taxon>Eukaryota</taxon>
        <taxon>Metazoa</taxon>
        <taxon>Ecdysozoa</taxon>
        <taxon>Nematoda</taxon>
        <taxon>Enoplea</taxon>
        <taxon>Dorylaimia</taxon>
        <taxon>Trichinellida</taxon>
        <taxon>Trichinellidae</taxon>
        <taxon>Trichinella</taxon>
    </lineage>
</organism>
<evidence type="ECO:0000313" key="1">
    <source>
        <dbReference type="EMBL" id="KRZ44063.1"/>
    </source>
</evidence>
<proteinExistence type="predicted"/>
<reference evidence="1 2" key="1">
    <citation type="submission" date="2015-01" db="EMBL/GenBank/DDBJ databases">
        <title>Evolution of Trichinella species and genotypes.</title>
        <authorList>
            <person name="Korhonen P.K."/>
            <person name="Edoardo P."/>
            <person name="Giuseppe L.R."/>
            <person name="Gasser R.B."/>
        </authorList>
    </citation>
    <scope>NUCLEOTIDE SEQUENCE [LARGE SCALE GENOMIC DNA]</scope>
    <source>
        <strain evidence="1">ISS176</strain>
    </source>
</reference>
<comment type="caution">
    <text evidence="1">The sequence shown here is derived from an EMBL/GenBank/DDBJ whole genome shotgun (WGS) entry which is preliminary data.</text>
</comment>
<dbReference type="AlphaFoldDB" id="A0A0V1K9Z2"/>
<accession>A0A0V1K9Z2</accession>